<evidence type="ECO:0000313" key="1">
    <source>
        <dbReference type="EMBL" id="VTZ61716.1"/>
    </source>
</evidence>
<reference evidence="1" key="1">
    <citation type="submission" date="2019-06" db="EMBL/GenBank/DDBJ databases">
        <authorList>
            <person name="Le Quere A."/>
            <person name="Colella S."/>
        </authorList>
    </citation>
    <scope>NUCLEOTIDE SEQUENCE</scope>
    <source>
        <strain evidence="1">EmedicaeMD41</strain>
    </source>
</reference>
<dbReference type="Proteomes" id="UP000507954">
    <property type="component" value="Unassembled WGS sequence"/>
</dbReference>
<dbReference type="EMBL" id="CABFNB010000096">
    <property type="protein sequence ID" value="VTZ61716.1"/>
    <property type="molecule type" value="Genomic_DNA"/>
</dbReference>
<protein>
    <submittedName>
        <fullName evidence="1">Uncharacterized protein</fullName>
    </submittedName>
</protein>
<name>A0A508WWW1_9HYPH</name>
<gene>
    <name evidence="1" type="ORF">EMEDMD4_300082</name>
</gene>
<sequence length="325" mass="36797">MAGIFAAELGLALITDLVAGIAGIEALLQHQAPCLLEAELLLVLQRAHRRDGLEMVMQRGNAHADAACEVFDAQRPGIMLFQPGDRTADLVRLALRCRHLSELGAVRPEQQPVKEFLFDQRQEHRNVVRSVEEPQQPKRRVLEIGCKLAHRHAARRACGFRSPVADGVEQRRNPRRIDLESHAEIGFFGRRERYLRENRQVDRGQKVVGGSVNECFFAEHDTFGPLNDDRNTRLVSGAVQLRRNRMPVNAEAGYARLVVTVRSGDPGNNIDHFLTRRVLNVFHIQKSFQTLGYMRLGKEHRSVTSERYRKWMIFAGSCKIIAGSN</sequence>
<dbReference type="AlphaFoldDB" id="A0A508WWW1"/>
<accession>A0A508WWW1</accession>
<organism evidence="1">
    <name type="scientific">Sinorhizobium medicae</name>
    <dbReference type="NCBI Taxonomy" id="110321"/>
    <lineage>
        <taxon>Bacteria</taxon>
        <taxon>Pseudomonadati</taxon>
        <taxon>Pseudomonadota</taxon>
        <taxon>Alphaproteobacteria</taxon>
        <taxon>Hyphomicrobiales</taxon>
        <taxon>Rhizobiaceae</taxon>
        <taxon>Sinorhizobium/Ensifer group</taxon>
        <taxon>Sinorhizobium</taxon>
    </lineage>
</organism>
<proteinExistence type="predicted"/>